<evidence type="ECO:0000313" key="1">
    <source>
        <dbReference type="EMBL" id="MBB4842495.1"/>
    </source>
</evidence>
<name>A0A840L770_9BURK</name>
<accession>A0A840L770</accession>
<dbReference type="EMBL" id="JACHLP010000002">
    <property type="protein sequence ID" value="MBB4842495.1"/>
    <property type="molecule type" value="Genomic_DNA"/>
</dbReference>
<dbReference type="RefSeq" id="WP_184296856.1">
    <property type="nucleotide sequence ID" value="NZ_JACHLP010000002.1"/>
</dbReference>
<evidence type="ECO:0000313" key="2">
    <source>
        <dbReference type="Proteomes" id="UP000562027"/>
    </source>
</evidence>
<proteinExistence type="predicted"/>
<sequence length="174" mass="19475">MESLVRANTAHVNKNRNFFAEVLPGQGESSARLCFARFARGGRVIRSTGDALFARRHRAMDDHRGNTPYRAGFKRLVGEDGKPLKFDAATDYLEKHSASESSERLHALVEFVVLPEAFRQEVAKGFDAGAVAALLKRRGHLIQEKDRTTNKQRLPDMGLALVFHIKPSIFSDEL</sequence>
<reference evidence="1 2" key="1">
    <citation type="submission" date="2020-08" db="EMBL/GenBank/DDBJ databases">
        <title>Functional genomics of gut bacteria from endangered species of beetles.</title>
        <authorList>
            <person name="Carlos-Shanley C."/>
        </authorList>
    </citation>
    <scope>NUCLEOTIDE SEQUENCE [LARGE SCALE GENOMIC DNA]</scope>
    <source>
        <strain evidence="1 2">S00239</strain>
    </source>
</reference>
<dbReference type="AlphaFoldDB" id="A0A840L770"/>
<dbReference type="Proteomes" id="UP000562027">
    <property type="component" value="Unassembled WGS sequence"/>
</dbReference>
<gene>
    <name evidence="1" type="ORF">HNP55_001010</name>
</gene>
<keyword evidence="2" id="KW-1185">Reference proteome</keyword>
<protein>
    <submittedName>
        <fullName evidence="1">Uncharacterized protein</fullName>
    </submittedName>
</protein>
<organism evidence="1 2">
    <name type="scientific">Roseateles oligotrophus</name>
    <dbReference type="NCBI Taxonomy" id="1769250"/>
    <lineage>
        <taxon>Bacteria</taxon>
        <taxon>Pseudomonadati</taxon>
        <taxon>Pseudomonadota</taxon>
        <taxon>Betaproteobacteria</taxon>
        <taxon>Burkholderiales</taxon>
        <taxon>Sphaerotilaceae</taxon>
        <taxon>Roseateles</taxon>
    </lineage>
</organism>
<comment type="caution">
    <text evidence="1">The sequence shown here is derived from an EMBL/GenBank/DDBJ whole genome shotgun (WGS) entry which is preliminary data.</text>
</comment>